<proteinExistence type="predicted"/>
<feature type="region of interest" description="Disordered" evidence="1">
    <location>
        <begin position="28"/>
        <end position="63"/>
    </location>
</feature>
<evidence type="ECO:0000256" key="1">
    <source>
        <dbReference type="SAM" id="MobiDB-lite"/>
    </source>
</evidence>
<gene>
    <name evidence="2" type="ORF">MCNOR_0129</name>
</gene>
<name>A0AA35UN30_METCP</name>
<dbReference type="AlphaFoldDB" id="A0AA35UN30"/>
<dbReference type="EMBL" id="OX458332">
    <property type="protein sequence ID" value="CAI8723063.1"/>
    <property type="molecule type" value="Genomic_DNA"/>
</dbReference>
<organism evidence="2 3">
    <name type="scientific">Methylococcus capsulatus</name>
    <dbReference type="NCBI Taxonomy" id="414"/>
    <lineage>
        <taxon>Bacteria</taxon>
        <taxon>Pseudomonadati</taxon>
        <taxon>Pseudomonadota</taxon>
        <taxon>Gammaproteobacteria</taxon>
        <taxon>Methylococcales</taxon>
        <taxon>Methylococcaceae</taxon>
        <taxon>Methylococcus</taxon>
    </lineage>
</organism>
<dbReference type="Proteomes" id="UP001158598">
    <property type="component" value="Chromosome"/>
</dbReference>
<reference evidence="2" key="1">
    <citation type="submission" date="2023-03" db="EMBL/GenBank/DDBJ databases">
        <authorList>
            <person name="Pearce D."/>
        </authorList>
    </citation>
    <scope>NUCLEOTIDE SEQUENCE</scope>
    <source>
        <strain evidence="2">Mc</strain>
    </source>
</reference>
<evidence type="ECO:0000313" key="2">
    <source>
        <dbReference type="EMBL" id="CAI8723063.1"/>
    </source>
</evidence>
<sequence length="81" mass="9082">MAMSRIHLKRSNRRLTCHAGLTTIRLSPEAAQRPAPDVREPYAKGMRTSDTLKSDTGLVRPAGTTSKRFAKNLFSDLRFSH</sequence>
<protein>
    <submittedName>
        <fullName evidence="2">Uncharacterized protein</fullName>
    </submittedName>
</protein>
<accession>A0AA35UN30</accession>
<evidence type="ECO:0000313" key="3">
    <source>
        <dbReference type="Proteomes" id="UP001158598"/>
    </source>
</evidence>